<dbReference type="PANTHER" id="PTHR46499">
    <property type="entry name" value="QUEUINE TRNA-RIBOSYLTRANSFERASE"/>
    <property type="match status" value="1"/>
</dbReference>
<dbReference type="GO" id="GO:0002099">
    <property type="term" value="P:tRNA wobble guanine modification"/>
    <property type="evidence" value="ECO:0007669"/>
    <property type="project" value="TreeGrafter"/>
</dbReference>
<dbReference type="GO" id="GO:0005737">
    <property type="term" value="C:cytoplasm"/>
    <property type="evidence" value="ECO:0007669"/>
    <property type="project" value="TreeGrafter"/>
</dbReference>
<evidence type="ECO:0000256" key="1">
    <source>
        <dbReference type="ARBA" id="ARBA00022694"/>
    </source>
</evidence>
<dbReference type="Proteomes" id="UP000231098">
    <property type="component" value="Unassembled WGS sequence"/>
</dbReference>
<name>A0A2H0XAU2_UNCKA</name>
<feature type="domain" description="tRNA-guanine(15) transglycosylase-like" evidence="2">
    <location>
        <begin position="9"/>
        <end position="357"/>
    </location>
</feature>
<keyword evidence="1" id="KW-0819">tRNA processing</keyword>
<dbReference type="InterPro" id="IPR002616">
    <property type="entry name" value="tRNA_ribo_trans-like"/>
</dbReference>
<protein>
    <recommendedName>
        <fullName evidence="2">tRNA-guanine(15) transglycosylase-like domain-containing protein</fullName>
    </recommendedName>
</protein>
<dbReference type="EMBL" id="PEYV01000001">
    <property type="protein sequence ID" value="PIS21955.1"/>
    <property type="molecule type" value="Genomic_DNA"/>
</dbReference>
<dbReference type="SUPFAM" id="SSF51713">
    <property type="entry name" value="tRNA-guanine transglycosylase"/>
    <property type="match status" value="1"/>
</dbReference>
<dbReference type="AlphaFoldDB" id="A0A2H0XAU2"/>
<evidence type="ECO:0000259" key="2">
    <source>
        <dbReference type="Pfam" id="PF01702"/>
    </source>
</evidence>
<dbReference type="NCBIfam" id="TIGR00449">
    <property type="entry name" value="tgt_general"/>
    <property type="match status" value="1"/>
</dbReference>
<gene>
    <name evidence="3" type="ORF">COT51_00075</name>
</gene>
<sequence>MKKNSIGKEKLPIFFPDATRGVLRTLDSVDLKNTKTPGILVNTYHLMKDLGEEKIKKFSGIGPLMNWDGPIISDSGGFQIMTLAKREGSLGKITDRGVIFRTEEGQQTEVTPEDSIRFQMNLKTDLMVVLDDFTNPLSSYEEAKLSVERTIKWAKRSKKEFLKICQQKNLSEKYRPLLIGVVQGGDFLDLRKECTEKLVEIGFDGLGYGGWPMKEGKFNYEVAKVMAENSPKDYLLYGLGVGKPEDIVGCFKLGFTIFDCVLPTRDARHGRLYVYDAKTIEEIDITKEKFYHFENVERELNATNLEPVSTACDCLLCKNYSKAYLRHLFKIKDSTAHRLATIHNLRFYSILMEKLKSQFPPLTYLIHIPVF</sequence>
<evidence type="ECO:0000313" key="4">
    <source>
        <dbReference type="Proteomes" id="UP000231098"/>
    </source>
</evidence>
<dbReference type="InterPro" id="IPR050076">
    <property type="entry name" value="ArchSynthase1/Queuine_TRR"/>
</dbReference>
<dbReference type="Gene3D" id="3.20.20.105">
    <property type="entry name" value="Queuine tRNA-ribosyltransferase-like"/>
    <property type="match status" value="1"/>
</dbReference>
<reference evidence="4" key="1">
    <citation type="submission" date="2017-09" db="EMBL/GenBank/DDBJ databases">
        <title>Depth-based differentiation of microbial function through sediment-hosted aquifers and enrichment of novel symbionts in the deep terrestrial subsurface.</title>
        <authorList>
            <person name="Probst A.J."/>
            <person name="Ladd B."/>
            <person name="Jarett J.K."/>
            <person name="Geller-Mcgrath D.E."/>
            <person name="Sieber C.M.K."/>
            <person name="Emerson J.B."/>
            <person name="Anantharaman K."/>
            <person name="Thomas B.C."/>
            <person name="Malmstrom R."/>
            <person name="Stieglmeier M."/>
            <person name="Klingl A."/>
            <person name="Woyke T."/>
            <person name="Ryan C.M."/>
            <person name="Banfield J.F."/>
        </authorList>
    </citation>
    <scope>NUCLEOTIDE SEQUENCE [LARGE SCALE GENOMIC DNA]</scope>
</reference>
<dbReference type="Pfam" id="PF01702">
    <property type="entry name" value="TGT"/>
    <property type="match status" value="1"/>
</dbReference>
<dbReference type="InterPro" id="IPR036511">
    <property type="entry name" value="TGT-like_sf"/>
</dbReference>
<comment type="caution">
    <text evidence="3">The sequence shown here is derived from an EMBL/GenBank/DDBJ whole genome shotgun (WGS) entry which is preliminary data.</text>
</comment>
<proteinExistence type="predicted"/>
<evidence type="ECO:0000313" key="3">
    <source>
        <dbReference type="EMBL" id="PIS21955.1"/>
    </source>
</evidence>
<accession>A0A2H0XAU2</accession>
<dbReference type="PANTHER" id="PTHR46499:SF1">
    <property type="entry name" value="QUEUINE TRNA-RIBOSYLTRANSFERASE"/>
    <property type="match status" value="1"/>
</dbReference>
<organism evidence="3 4">
    <name type="scientific">candidate division WWE3 bacterium CG08_land_8_20_14_0_20_41_15</name>
    <dbReference type="NCBI Taxonomy" id="1975086"/>
    <lineage>
        <taxon>Bacteria</taxon>
        <taxon>Katanobacteria</taxon>
    </lineage>
</organism>